<feature type="domain" description="Myb-like" evidence="7">
    <location>
        <begin position="63"/>
        <end position="113"/>
    </location>
</feature>
<evidence type="ECO:0000256" key="4">
    <source>
        <dbReference type="ARBA" id="ARBA00023125"/>
    </source>
</evidence>
<proteinExistence type="predicted"/>
<dbReference type="SMART" id="SM00717">
    <property type="entry name" value="SANT"/>
    <property type="match status" value="2"/>
</dbReference>
<dbReference type="InterPro" id="IPR009057">
    <property type="entry name" value="Homeodomain-like_sf"/>
</dbReference>
<dbReference type="AlphaFoldDB" id="A0A5N6Q339"/>
<feature type="domain" description="HTH myb-type" evidence="8">
    <location>
        <begin position="63"/>
        <end position="117"/>
    </location>
</feature>
<dbReference type="PANTHER" id="PTHR47997:SF28">
    <property type="entry name" value="TRANSCRIPTION FACTOR MYB15-LIKE"/>
    <property type="match status" value="1"/>
</dbReference>
<keyword evidence="10" id="KW-1185">Reference proteome</keyword>
<dbReference type="Proteomes" id="UP000326396">
    <property type="component" value="Linkage Group LG1"/>
</dbReference>
<organism evidence="9 10">
    <name type="scientific">Mikania micrantha</name>
    <name type="common">bitter vine</name>
    <dbReference type="NCBI Taxonomy" id="192012"/>
    <lineage>
        <taxon>Eukaryota</taxon>
        <taxon>Viridiplantae</taxon>
        <taxon>Streptophyta</taxon>
        <taxon>Embryophyta</taxon>
        <taxon>Tracheophyta</taxon>
        <taxon>Spermatophyta</taxon>
        <taxon>Magnoliopsida</taxon>
        <taxon>eudicotyledons</taxon>
        <taxon>Gunneridae</taxon>
        <taxon>Pentapetalae</taxon>
        <taxon>asterids</taxon>
        <taxon>campanulids</taxon>
        <taxon>Asterales</taxon>
        <taxon>Asteraceae</taxon>
        <taxon>Asteroideae</taxon>
        <taxon>Heliantheae alliance</taxon>
        <taxon>Eupatorieae</taxon>
        <taxon>Mikania</taxon>
    </lineage>
</organism>
<evidence type="ECO:0000259" key="8">
    <source>
        <dbReference type="PROSITE" id="PS51294"/>
    </source>
</evidence>
<evidence type="ECO:0000256" key="6">
    <source>
        <dbReference type="ARBA" id="ARBA00023242"/>
    </source>
</evidence>
<dbReference type="OrthoDB" id="2143914at2759"/>
<dbReference type="GO" id="GO:0003677">
    <property type="term" value="F:DNA binding"/>
    <property type="evidence" value="ECO:0007669"/>
    <property type="project" value="UniProtKB-KW"/>
</dbReference>
<dbReference type="Pfam" id="PF00249">
    <property type="entry name" value="Myb_DNA-binding"/>
    <property type="match status" value="2"/>
</dbReference>
<reference evidence="9 10" key="1">
    <citation type="submission" date="2019-05" db="EMBL/GenBank/DDBJ databases">
        <title>Mikania micrantha, genome provides insights into the molecular mechanism of rapid growth.</title>
        <authorList>
            <person name="Liu B."/>
        </authorList>
    </citation>
    <scope>NUCLEOTIDE SEQUENCE [LARGE SCALE GENOMIC DNA]</scope>
    <source>
        <strain evidence="9">NLD-2019</strain>
        <tissue evidence="9">Leaf</tissue>
    </source>
</reference>
<dbReference type="SUPFAM" id="SSF46689">
    <property type="entry name" value="Homeodomain-like"/>
    <property type="match status" value="1"/>
</dbReference>
<dbReference type="PANTHER" id="PTHR47997">
    <property type="entry name" value="MYB DOMAIN PROTEIN 55"/>
    <property type="match status" value="1"/>
</dbReference>
<evidence type="ECO:0000256" key="2">
    <source>
        <dbReference type="ARBA" id="ARBA00022737"/>
    </source>
</evidence>
<dbReference type="InterPro" id="IPR001005">
    <property type="entry name" value="SANT/Myb"/>
</dbReference>
<feature type="domain" description="Myb-like" evidence="7">
    <location>
        <begin position="10"/>
        <end position="62"/>
    </location>
</feature>
<comment type="caution">
    <text evidence="9">The sequence shown here is derived from an EMBL/GenBank/DDBJ whole genome shotgun (WGS) entry which is preliminary data.</text>
</comment>
<feature type="domain" description="HTH myb-type" evidence="8">
    <location>
        <begin position="10"/>
        <end position="62"/>
    </location>
</feature>
<evidence type="ECO:0000256" key="3">
    <source>
        <dbReference type="ARBA" id="ARBA00023015"/>
    </source>
</evidence>
<evidence type="ECO:0000256" key="5">
    <source>
        <dbReference type="ARBA" id="ARBA00023163"/>
    </source>
</evidence>
<dbReference type="CDD" id="cd00167">
    <property type="entry name" value="SANT"/>
    <property type="match status" value="2"/>
</dbReference>
<sequence length="247" mass="28963">MRSPKGDMIKTSLKKGAWSLEEDHKLISYINRYGIWNWSHMPKFAGLLRSGKSCRLRWMNYLKPDLKKGNFSEEEERSILHFHSILGNRWSAIARNLPGRSDNEIKNYWHTNLKKRVTNNPVTKKSKQKEKIMSQCFESHNVEDINDITNFFFPWTPEDNNSSSSNTPAPDAHQLEYEADIGSPGTVEDLQCFWRELYPLEDLELGNNLIFDQEVCLDQVFQDSYDDPISQWSFYNNDQYDITPTII</sequence>
<evidence type="ECO:0000313" key="9">
    <source>
        <dbReference type="EMBL" id="KAD7478863.1"/>
    </source>
</evidence>
<dbReference type="InterPro" id="IPR017930">
    <property type="entry name" value="Myb_dom"/>
</dbReference>
<dbReference type="PROSITE" id="PS51294">
    <property type="entry name" value="HTH_MYB"/>
    <property type="match status" value="2"/>
</dbReference>
<accession>A0A5N6Q339</accession>
<dbReference type="EMBL" id="SZYD01000001">
    <property type="protein sequence ID" value="KAD7478863.1"/>
    <property type="molecule type" value="Genomic_DNA"/>
</dbReference>
<evidence type="ECO:0000256" key="1">
    <source>
        <dbReference type="ARBA" id="ARBA00004123"/>
    </source>
</evidence>
<gene>
    <name evidence="9" type="ORF">E3N88_01999</name>
</gene>
<keyword evidence="4" id="KW-0238">DNA-binding</keyword>
<keyword evidence="3" id="KW-0805">Transcription regulation</keyword>
<keyword evidence="5" id="KW-0804">Transcription</keyword>
<comment type="subcellular location">
    <subcellularLocation>
        <location evidence="1">Nucleus</location>
    </subcellularLocation>
</comment>
<keyword evidence="6" id="KW-0539">Nucleus</keyword>
<dbReference type="FunFam" id="1.10.10.60:FF:000001">
    <property type="entry name" value="MYB-related transcription factor"/>
    <property type="match status" value="1"/>
</dbReference>
<dbReference type="InterPro" id="IPR051953">
    <property type="entry name" value="Plant_SW-associated_TFs"/>
</dbReference>
<evidence type="ECO:0000259" key="7">
    <source>
        <dbReference type="PROSITE" id="PS50090"/>
    </source>
</evidence>
<keyword evidence="2" id="KW-0677">Repeat</keyword>
<evidence type="ECO:0000313" key="10">
    <source>
        <dbReference type="Proteomes" id="UP000326396"/>
    </source>
</evidence>
<protein>
    <submittedName>
        <fullName evidence="9">Uncharacterized protein</fullName>
    </submittedName>
</protein>
<dbReference type="GO" id="GO:0005634">
    <property type="term" value="C:nucleus"/>
    <property type="evidence" value="ECO:0007669"/>
    <property type="project" value="UniProtKB-SubCell"/>
</dbReference>
<dbReference type="PROSITE" id="PS50090">
    <property type="entry name" value="MYB_LIKE"/>
    <property type="match status" value="2"/>
</dbReference>
<dbReference type="Gene3D" id="1.10.10.60">
    <property type="entry name" value="Homeodomain-like"/>
    <property type="match status" value="2"/>
</dbReference>
<name>A0A5N6Q339_9ASTR</name>